<name>A0A0B5A428_9CAUD</name>
<proteinExistence type="predicted"/>
<reference evidence="1 2" key="1">
    <citation type="submission" date="2014-11" db="EMBL/GenBank/DDBJ databases">
        <title>Complete genome sequence of vB_YenM_TG1, a broad host range bacteriophage which infects Yersinia enterocolitica.</title>
        <authorList>
            <person name="Leon-Velarde C.G."/>
            <person name="Kropinski A.M."/>
            <person name="Chen S."/>
            <person name="Griffiths M.W."/>
            <person name="Odumeru J.A."/>
        </authorList>
    </citation>
    <scope>NUCLEOTIDE SEQUENCE [LARGE SCALE GENOMIC DNA]</scope>
</reference>
<evidence type="ECO:0000313" key="2">
    <source>
        <dbReference type="Proteomes" id="UP000031805"/>
    </source>
</evidence>
<dbReference type="KEGG" id="vg:26627340"/>
<protein>
    <recommendedName>
        <fullName evidence="3">DUF551 domain-containing protein</fullName>
    </recommendedName>
</protein>
<accession>A0A0B5A428</accession>
<dbReference type="GeneID" id="26627340"/>
<dbReference type="EMBL" id="KP202158">
    <property type="protein sequence ID" value="AJD81826.1"/>
    <property type="molecule type" value="Genomic_DNA"/>
</dbReference>
<organism evidence="1 2">
    <name type="scientific">Yersinia phage vB_YenM_TG1</name>
    <dbReference type="NCBI Taxonomy" id="1589265"/>
    <lineage>
        <taxon>Viruses</taxon>
        <taxon>Duplodnaviria</taxon>
        <taxon>Heunggongvirae</taxon>
        <taxon>Uroviricota</taxon>
        <taxon>Caudoviricetes</taxon>
        <taxon>Pantevenvirales</taxon>
        <taxon>Straboviridae</taxon>
        <taxon>Tevenvirinae</taxon>
        <taxon>Tegunavirus</taxon>
        <taxon>Tegunavirus yenmtg1</taxon>
    </lineage>
</organism>
<evidence type="ECO:0008006" key="3">
    <source>
        <dbReference type="Google" id="ProtNLM"/>
    </source>
</evidence>
<sequence>MGAKNINVGAVEFQRIDGIFPTWYVLNHTTSDVLPKSKDEGVLVEFDNGSIETVHIQDFFDDVTSGFINPVQTYTKMYLQWDPKPIAWMPLPKSSK</sequence>
<dbReference type="Proteomes" id="UP000031805">
    <property type="component" value="Segment"/>
</dbReference>
<keyword evidence="2" id="KW-1185">Reference proteome</keyword>
<gene>
    <name evidence="1" type="ORF">YenMTG1_017</name>
</gene>
<dbReference type="RefSeq" id="YP_009200278.1">
    <property type="nucleotide sequence ID" value="NC_028820.1"/>
</dbReference>
<evidence type="ECO:0000313" key="1">
    <source>
        <dbReference type="EMBL" id="AJD81826.1"/>
    </source>
</evidence>